<dbReference type="SUPFAM" id="SSF48452">
    <property type="entry name" value="TPR-like"/>
    <property type="match status" value="1"/>
</dbReference>
<evidence type="ECO:0000256" key="3">
    <source>
        <dbReference type="ARBA" id="ARBA00022729"/>
    </source>
</evidence>
<evidence type="ECO:0000256" key="2">
    <source>
        <dbReference type="ARBA" id="ARBA00006275"/>
    </source>
</evidence>
<organism evidence="7 8">
    <name type="scientific">Bacteroides faecium</name>
    <dbReference type="NCBI Taxonomy" id="2715212"/>
    <lineage>
        <taxon>Bacteria</taxon>
        <taxon>Pseudomonadati</taxon>
        <taxon>Bacteroidota</taxon>
        <taxon>Bacteroidia</taxon>
        <taxon>Bacteroidales</taxon>
        <taxon>Bacteroidaceae</taxon>
        <taxon>Bacteroides</taxon>
    </lineage>
</organism>
<reference evidence="7 8" key="1">
    <citation type="submission" date="2020-03" db="EMBL/GenBank/DDBJ databases">
        <title>Genomic analysis of Bacteroides faecium CBA7301.</title>
        <authorList>
            <person name="Kim J."/>
            <person name="Roh S.W."/>
        </authorList>
    </citation>
    <scope>NUCLEOTIDE SEQUENCE [LARGE SCALE GENOMIC DNA]</scope>
    <source>
        <strain evidence="7 8">CBA7301</strain>
    </source>
</reference>
<gene>
    <name evidence="7" type="ORF">BacF7301_11575</name>
</gene>
<dbReference type="GO" id="GO:0009279">
    <property type="term" value="C:cell outer membrane"/>
    <property type="evidence" value="ECO:0007669"/>
    <property type="project" value="UniProtKB-SubCell"/>
</dbReference>
<feature type="domain" description="RagB/SusD" evidence="6">
    <location>
        <begin position="315"/>
        <end position="513"/>
    </location>
</feature>
<dbReference type="InterPro" id="IPR012944">
    <property type="entry name" value="SusD_RagB_dom"/>
</dbReference>
<sequence>MKKIYLLSLLMLGLAGCELETEVYDKINPTVFPKNAADAKALVTASAYNVFNPQDYDALDKNKSNPGIFNIAWGYTLTSDMSTDHVECSWEWTTVYNSYEADDWHVSGDTRAIYTFNNYLSSMCLAKDRIKDVNMSQDLKERYNAELDCGMGFLAFLLYDLYGPIPVADLETLKEPGAEKILPRLTEEQMREYIESHLLAARNVLPYKYDESEYGRFTKGLANTLLLKFYMKTGEWAKAEEVGRELQKAEYGYKLVDDYNSIFTLAGERNTETIFAVIAKRGYMETQWFAHVLPADFPTSEDIQKWGGYKVSWPFYQSYDKDDKRLQRLYGEYTAADGTVHNYEKDRVNGKSTSILYYGAVPMKYKVEGVVGYNCEIDMPIYRYADVLTLLAEAIVRNGNKLTQEAVNLLNDVRTRSLPGKGYQLSDFPNVETFLDKLLEERGHEFYMEGVRRQDLIRHGKFIEYAIKKAEFAGKPTGKIATQVNGHYKYERFPLPPKVINEGMGLIEQNPGY</sequence>
<evidence type="ECO:0000256" key="5">
    <source>
        <dbReference type="ARBA" id="ARBA00023237"/>
    </source>
</evidence>
<dbReference type="Proteomes" id="UP000501780">
    <property type="component" value="Chromosome"/>
</dbReference>
<dbReference type="PROSITE" id="PS51257">
    <property type="entry name" value="PROKAR_LIPOPROTEIN"/>
    <property type="match status" value="1"/>
</dbReference>
<keyword evidence="3" id="KW-0732">Signal</keyword>
<keyword evidence="8" id="KW-1185">Reference proteome</keyword>
<dbReference type="RefSeq" id="WP_167962940.1">
    <property type="nucleotide sequence ID" value="NZ_CP050831.1"/>
</dbReference>
<evidence type="ECO:0000256" key="4">
    <source>
        <dbReference type="ARBA" id="ARBA00023136"/>
    </source>
</evidence>
<protein>
    <submittedName>
        <fullName evidence="7">RagB/SusD family nutrient uptake outer membrane protein</fullName>
    </submittedName>
</protein>
<evidence type="ECO:0000313" key="7">
    <source>
        <dbReference type="EMBL" id="QIU94740.1"/>
    </source>
</evidence>
<dbReference type="KEGG" id="bfc:BacF7301_11575"/>
<evidence type="ECO:0000256" key="1">
    <source>
        <dbReference type="ARBA" id="ARBA00004442"/>
    </source>
</evidence>
<name>A0A6H0KMZ7_9BACE</name>
<dbReference type="InterPro" id="IPR011990">
    <property type="entry name" value="TPR-like_helical_dom_sf"/>
</dbReference>
<dbReference type="AlphaFoldDB" id="A0A6H0KMZ7"/>
<dbReference type="EMBL" id="CP050831">
    <property type="protein sequence ID" value="QIU94740.1"/>
    <property type="molecule type" value="Genomic_DNA"/>
</dbReference>
<accession>A0A6H0KMZ7</accession>
<proteinExistence type="inferred from homology"/>
<dbReference type="Pfam" id="PF07980">
    <property type="entry name" value="SusD_RagB"/>
    <property type="match status" value="1"/>
</dbReference>
<keyword evidence="5" id="KW-0998">Cell outer membrane</keyword>
<keyword evidence="4" id="KW-0472">Membrane</keyword>
<evidence type="ECO:0000259" key="6">
    <source>
        <dbReference type="Pfam" id="PF07980"/>
    </source>
</evidence>
<comment type="subcellular location">
    <subcellularLocation>
        <location evidence="1">Cell outer membrane</location>
    </subcellularLocation>
</comment>
<evidence type="ECO:0000313" key="8">
    <source>
        <dbReference type="Proteomes" id="UP000501780"/>
    </source>
</evidence>
<dbReference type="Gene3D" id="1.25.40.390">
    <property type="match status" value="1"/>
</dbReference>
<comment type="similarity">
    <text evidence="2">Belongs to the SusD family.</text>
</comment>